<dbReference type="AlphaFoldDB" id="A0A4V3G7S6"/>
<dbReference type="GO" id="GO:0070038">
    <property type="term" value="F:rRNA (pseudouridine-N3-)-methyltransferase activity"/>
    <property type="evidence" value="ECO:0007669"/>
    <property type="project" value="UniProtKB-UniRule"/>
</dbReference>
<sequence>MIKIIAIGKLKEKHLLSLCNEYVKRMQPYHKLEVIEVKDENLSNLSSKEEDLVKEKEAQEALKKIKDGEFVILLDLHGKSIDSESFAKLIDDTLTYKTSNITFVIGGSLGIGPSLYQRADYRLQLSKMTFLHQMTRLILLEQIYRAFKIRAKETYHK</sequence>
<evidence type="ECO:0000256" key="4">
    <source>
        <dbReference type="ARBA" id="ARBA00022691"/>
    </source>
</evidence>
<dbReference type="InterPro" id="IPR029026">
    <property type="entry name" value="tRNA_m1G_MTases_N"/>
</dbReference>
<feature type="binding site" evidence="6">
    <location>
        <position position="106"/>
    </location>
    <ligand>
        <name>S-adenosyl-L-methionine</name>
        <dbReference type="ChEBI" id="CHEBI:59789"/>
    </ligand>
</feature>
<keyword evidence="4 6" id="KW-0949">S-adenosyl-L-methionine</keyword>
<evidence type="ECO:0000256" key="5">
    <source>
        <dbReference type="ARBA" id="ARBA00038303"/>
    </source>
</evidence>
<comment type="catalytic activity">
    <reaction evidence="6">
        <text>pseudouridine(1915) in 23S rRNA + S-adenosyl-L-methionine = N(3)-methylpseudouridine(1915) in 23S rRNA + S-adenosyl-L-homocysteine + H(+)</text>
        <dbReference type="Rhea" id="RHEA:42752"/>
        <dbReference type="Rhea" id="RHEA-COMP:10221"/>
        <dbReference type="Rhea" id="RHEA-COMP:10222"/>
        <dbReference type="ChEBI" id="CHEBI:15378"/>
        <dbReference type="ChEBI" id="CHEBI:57856"/>
        <dbReference type="ChEBI" id="CHEBI:59789"/>
        <dbReference type="ChEBI" id="CHEBI:65314"/>
        <dbReference type="ChEBI" id="CHEBI:74486"/>
        <dbReference type="EC" id="2.1.1.177"/>
    </reaction>
</comment>
<dbReference type="Proteomes" id="UP000294743">
    <property type="component" value="Unassembled WGS sequence"/>
</dbReference>
<dbReference type="PIRSF" id="PIRSF004505">
    <property type="entry name" value="MT_bac"/>
    <property type="match status" value="1"/>
</dbReference>
<keyword evidence="1 6" id="KW-0698">rRNA processing</keyword>
<dbReference type="InterPro" id="IPR029028">
    <property type="entry name" value="Alpha/beta_knot_MTases"/>
</dbReference>
<feature type="binding site" evidence="6">
    <location>
        <position position="74"/>
    </location>
    <ligand>
        <name>S-adenosyl-L-methionine</name>
        <dbReference type="ChEBI" id="CHEBI:59789"/>
    </ligand>
</feature>
<dbReference type="Gene3D" id="3.40.1280.10">
    <property type="match status" value="1"/>
</dbReference>
<feature type="binding site" evidence="6">
    <location>
        <begin position="125"/>
        <end position="130"/>
    </location>
    <ligand>
        <name>S-adenosyl-L-methionine</name>
        <dbReference type="ChEBI" id="CHEBI:59789"/>
    </ligand>
</feature>
<comment type="similarity">
    <text evidence="5 6">Belongs to the RNA methyltransferase RlmH family.</text>
</comment>
<dbReference type="EMBL" id="SODD01000014">
    <property type="protein sequence ID" value="TDW20184.1"/>
    <property type="molecule type" value="Genomic_DNA"/>
</dbReference>
<comment type="caution">
    <text evidence="7">The sequence shown here is derived from an EMBL/GenBank/DDBJ whole genome shotgun (WGS) entry which is preliminary data.</text>
</comment>
<keyword evidence="8" id="KW-1185">Reference proteome</keyword>
<protein>
    <recommendedName>
        <fullName evidence="6">Ribosomal RNA large subunit methyltransferase H</fullName>
        <ecNumber evidence="6">2.1.1.177</ecNumber>
    </recommendedName>
    <alternativeName>
        <fullName evidence="6">23S rRNA (pseudouridine1915-N3)-methyltransferase</fullName>
    </alternativeName>
    <alternativeName>
        <fullName evidence="6">23S rRNA m3Psi1915 methyltransferase</fullName>
    </alternativeName>
    <alternativeName>
        <fullName evidence="6">rRNA (pseudouridine-N3-)-methyltransferase RlmH</fullName>
    </alternativeName>
</protein>
<dbReference type="PANTHER" id="PTHR33603:SF1">
    <property type="entry name" value="RIBOSOMAL RNA LARGE SUBUNIT METHYLTRANSFERASE H"/>
    <property type="match status" value="1"/>
</dbReference>
<dbReference type="RefSeq" id="WP_134169282.1">
    <property type="nucleotide sequence ID" value="NZ_SODD01000014.1"/>
</dbReference>
<comment type="subunit">
    <text evidence="6">Homodimer.</text>
</comment>
<dbReference type="OrthoDB" id="9806643at2"/>
<comment type="function">
    <text evidence="6">Specifically methylates the pseudouridine at position 1915 (m3Psi1915) in 23S rRNA.</text>
</comment>
<dbReference type="CDD" id="cd18081">
    <property type="entry name" value="RlmH-like"/>
    <property type="match status" value="1"/>
</dbReference>
<dbReference type="HAMAP" id="MF_00658">
    <property type="entry name" value="23SrRNA_methyltr_H"/>
    <property type="match status" value="1"/>
</dbReference>
<evidence type="ECO:0000256" key="3">
    <source>
        <dbReference type="ARBA" id="ARBA00022679"/>
    </source>
</evidence>
<evidence type="ECO:0000256" key="1">
    <source>
        <dbReference type="ARBA" id="ARBA00022552"/>
    </source>
</evidence>
<dbReference type="InterPro" id="IPR003742">
    <property type="entry name" value="RlmH-like"/>
</dbReference>
<dbReference type="PANTHER" id="PTHR33603">
    <property type="entry name" value="METHYLTRANSFERASE"/>
    <property type="match status" value="1"/>
</dbReference>
<evidence type="ECO:0000313" key="7">
    <source>
        <dbReference type="EMBL" id="TDW20184.1"/>
    </source>
</evidence>
<evidence type="ECO:0000313" key="8">
    <source>
        <dbReference type="Proteomes" id="UP000294743"/>
    </source>
</evidence>
<accession>A0A4V3G7S6</accession>
<dbReference type="Pfam" id="PF02590">
    <property type="entry name" value="SPOUT_MTase"/>
    <property type="match status" value="1"/>
</dbReference>
<name>A0A4V3G7S6_9FIRM</name>
<keyword evidence="6" id="KW-0963">Cytoplasm</keyword>
<dbReference type="EC" id="2.1.1.177" evidence="6"/>
<comment type="subcellular location">
    <subcellularLocation>
        <location evidence="6">Cytoplasm</location>
    </subcellularLocation>
</comment>
<reference evidence="7 8" key="1">
    <citation type="submission" date="2019-03" db="EMBL/GenBank/DDBJ databases">
        <title>Genomic Encyclopedia of Type Strains, Phase IV (KMG-IV): sequencing the most valuable type-strain genomes for metagenomic binning, comparative biology and taxonomic classification.</title>
        <authorList>
            <person name="Goeker M."/>
        </authorList>
    </citation>
    <scope>NUCLEOTIDE SEQUENCE [LARGE SCALE GENOMIC DNA]</scope>
    <source>
        <strain evidence="7 8">DSM 28867</strain>
    </source>
</reference>
<evidence type="ECO:0000256" key="2">
    <source>
        <dbReference type="ARBA" id="ARBA00022603"/>
    </source>
</evidence>
<dbReference type="NCBIfam" id="NF000985">
    <property type="entry name" value="PRK00103.1-3"/>
    <property type="match status" value="1"/>
</dbReference>
<gene>
    <name evidence="6" type="primary">rlmH</name>
    <name evidence="7" type="ORF">EDD63_11414</name>
</gene>
<dbReference type="SUPFAM" id="SSF75217">
    <property type="entry name" value="alpha/beta knot"/>
    <property type="match status" value="1"/>
</dbReference>
<dbReference type="GO" id="GO:0005737">
    <property type="term" value="C:cytoplasm"/>
    <property type="evidence" value="ECO:0007669"/>
    <property type="project" value="UniProtKB-SubCell"/>
</dbReference>
<keyword evidence="2 6" id="KW-0489">Methyltransferase</keyword>
<evidence type="ECO:0000256" key="6">
    <source>
        <dbReference type="HAMAP-Rule" id="MF_00658"/>
    </source>
</evidence>
<proteinExistence type="inferred from homology"/>
<organism evidence="7 8">
    <name type="scientific">Breznakia blatticola</name>
    <dbReference type="NCBI Taxonomy" id="1754012"/>
    <lineage>
        <taxon>Bacteria</taxon>
        <taxon>Bacillati</taxon>
        <taxon>Bacillota</taxon>
        <taxon>Erysipelotrichia</taxon>
        <taxon>Erysipelotrichales</taxon>
        <taxon>Erysipelotrichaceae</taxon>
        <taxon>Breznakia</taxon>
    </lineage>
</organism>
<keyword evidence="3 6" id="KW-0808">Transferase</keyword>